<protein>
    <recommendedName>
        <fullName evidence="4">Secreted protein</fullName>
    </recommendedName>
</protein>
<name>A0A904MX20_CULQU</name>
<proteinExistence type="predicted"/>
<dbReference type="Proteomes" id="UP000002320">
    <property type="component" value="Unassembled WGS sequence"/>
</dbReference>
<dbReference type="EnsemblMetazoa" id="CPIJ040872-RA">
    <property type="protein sequence ID" value="CPIJ040872-PA"/>
    <property type="gene ID" value="CPIJ040872"/>
</dbReference>
<evidence type="ECO:0000256" key="1">
    <source>
        <dbReference type="SAM" id="SignalP"/>
    </source>
</evidence>
<evidence type="ECO:0000313" key="3">
    <source>
        <dbReference type="Proteomes" id="UP000002320"/>
    </source>
</evidence>
<reference evidence="2" key="1">
    <citation type="submission" date="2022-10" db="UniProtKB">
        <authorList>
            <consortium name="EnsemblMetazoa"/>
        </authorList>
    </citation>
    <scope>IDENTIFICATION</scope>
    <source>
        <strain evidence="2">JHB</strain>
    </source>
</reference>
<feature type="signal peptide" evidence="1">
    <location>
        <begin position="1"/>
        <end position="24"/>
    </location>
</feature>
<evidence type="ECO:0008006" key="4">
    <source>
        <dbReference type="Google" id="ProtNLM"/>
    </source>
</evidence>
<keyword evidence="1" id="KW-0732">Signal</keyword>
<dbReference type="AlphaFoldDB" id="A0A904MX20"/>
<sequence>MISERLVFIIFNLCLISILSTCNGFPQELPDASQSYLTISQILKNQLIKNEFFDQIGVFSKVLCIDVENCYSSKNSYYSRLSGRHYRGKIHFLQFRRETTHFSCHS</sequence>
<evidence type="ECO:0000313" key="2">
    <source>
        <dbReference type="EnsemblMetazoa" id="CPIJ040872-PA"/>
    </source>
</evidence>
<organism evidence="2 3">
    <name type="scientific">Culex quinquefasciatus</name>
    <name type="common">Southern house mosquito</name>
    <name type="synonym">Culex pungens</name>
    <dbReference type="NCBI Taxonomy" id="7176"/>
    <lineage>
        <taxon>Eukaryota</taxon>
        <taxon>Metazoa</taxon>
        <taxon>Ecdysozoa</taxon>
        <taxon>Arthropoda</taxon>
        <taxon>Hexapoda</taxon>
        <taxon>Insecta</taxon>
        <taxon>Pterygota</taxon>
        <taxon>Neoptera</taxon>
        <taxon>Endopterygota</taxon>
        <taxon>Diptera</taxon>
        <taxon>Nematocera</taxon>
        <taxon>Culicoidea</taxon>
        <taxon>Culicidae</taxon>
        <taxon>Culicinae</taxon>
        <taxon>Culicini</taxon>
        <taxon>Culex</taxon>
        <taxon>Culex</taxon>
    </lineage>
</organism>
<feature type="chain" id="PRO_5037870963" description="Secreted protein" evidence="1">
    <location>
        <begin position="25"/>
        <end position="106"/>
    </location>
</feature>
<accession>A0A904MX20</accession>
<keyword evidence="3" id="KW-1185">Reference proteome</keyword>